<proteinExistence type="predicted"/>
<dbReference type="OrthoDB" id="241638at2"/>
<dbReference type="InterPro" id="IPR013658">
    <property type="entry name" value="SGL"/>
</dbReference>
<evidence type="ECO:0000259" key="3">
    <source>
        <dbReference type="Pfam" id="PF08450"/>
    </source>
</evidence>
<dbReference type="SUPFAM" id="SSF63829">
    <property type="entry name" value="Calcium-dependent phosphotriesterase"/>
    <property type="match status" value="1"/>
</dbReference>
<reference evidence="4 5" key="1">
    <citation type="journal article" date="2010" name="J. Bacteriol.">
        <title>Genome sequence of the oligotrophic marine Gammaproteobacterium HTCC2143, isolated from the Oregon Coast.</title>
        <authorList>
            <person name="Oh H.M."/>
            <person name="Kang I."/>
            <person name="Ferriera S."/>
            <person name="Giovannoni S.J."/>
            <person name="Cho J.C."/>
        </authorList>
    </citation>
    <scope>NUCLEOTIDE SEQUENCE [LARGE SCALE GENOMIC DNA]</scope>
    <source>
        <strain evidence="4 5">HTCC2143</strain>
    </source>
</reference>
<dbReference type="PANTHER" id="PTHR47572">
    <property type="entry name" value="LIPOPROTEIN-RELATED"/>
    <property type="match status" value="1"/>
</dbReference>
<dbReference type="InterPro" id="IPR011042">
    <property type="entry name" value="6-blade_b-propeller_TolB-like"/>
</dbReference>
<dbReference type="STRING" id="247633.GP2143_05850"/>
<dbReference type="Proteomes" id="UP000004931">
    <property type="component" value="Unassembled WGS sequence"/>
</dbReference>
<dbReference type="eggNOG" id="COG3386">
    <property type="taxonomic scope" value="Bacteria"/>
</dbReference>
<gene>
    <name evidence="4" type="ORF">GP2143_05850</name>
</gene>
<dbReference type="InterPro" id="IPR051262">
    <property type="entry name" value="SMP-30/CGR1_Lactonase"/>
</dbReference>
<keyword evidence="1" id="KW-0378">Hydrolase</keyword>
<dbReference type="Pfam" id="PF08450">
    <property type="entry name" value="SGL"/>
    <property type="match status" value="1"/>
</dbReference>
<evidence type="ECO:0000313" key="4">
    <source>
        <dbReference type="EMBL" id="EAW31950.1"/>
    </source>
</evidence>
<keyword evidence="2" id="KW-0732">Signal</keyword>
<sequence length="345" mass="36974">MLWLSNLTIFCVSMMAGVVVASTVEKPLQSQAASAGTFLRLDPTFNEIVPMDTVVEKVAEGFKFIEGPVWMGGPQGRLLFSDIPANTVYSWSDTEGVGVFLRPVTAVNSDTGGTGGSNGLALDAQGRLILCEHGNRRVSMLETDGSRTTLADRFNNRRLNSPNDIIFHSSGTAFFTDPPYGLNGQDKSPAKEQAHNGIYRLDVDGTVTLLSAAQTRPNGIGLSPDENTLYVANSDWPFSTHLMSYPILDDLTLGDATVFFDAKGLSDLAYSGTTDGLTLDQSGNIYASGPGGVIILNKKGQHLGTIKLNEVAANVGWGDDGKTLYITASTSLYRVKLNAYGLVYR</sequence>
<dbReference type="GO" id="GO:0016787">
    <property type="term" value="F:hydrolase activity"/>
    <property type="evidence" value="ECO:0007669"/>
    <property type="project" value="UniProtKB-KW"/>
</dbReference>
<dbReference type="PANTHER" id="PTHR47572:SF4">
    <property type="entry name" value="LACTONASE DRP35"/>
    <property type="match status" value="1"/>
</dbReference>
<feature type="chain" id="PRO_5002630628" evidence="2">
    <location>
        <begin position="22"/>
        <end position="345"/>
    </location>
</feature>
<dbReference type="EMBL" id="AAVT01000002">
    <property type="protein sequence ID" value="EAW31950.1"/>
    <property type="molecule type" value="Genomic_DNA"/>
</dbReference>
<evidence type="ECO:0000256" key="1">
    <source>
        <dbReference type="ARBA" id="ARBA00022801"/>
    </source>
</evidence>
<comment type="caution">
    <text evidence="4">The sequence shown here is derived from an EMBL/GenBank/DDBJ whole genome shotgun (WGS) entry which is preliminary data.</text>
</comment>
<feature type="signal peptide" evidence="2">
    <location>
        <begin position="1"/>
        <end position="21"/>
    </location>
</feature>
<name>A0YBM0_9GAMM</name>
<evidence type="ECO:0000256" key="2">
    <source>
        <dbReference type="SAM" id="SignalP"/>
    </source>
</evidence>
<keyword evidence="5" id="KW-1185">Reference proteome</keyword>
<dbReference type="Gene3D" id="2.120.10.30">
    <property type="entry name" value="TolB, C-terminal domain"/>
    <property type="match status" value="1"/>
</dbReference>
<evidence type="ECO:0000313" key="5">
    <source>
        <dbReference type="Proteomes" id="UP000004931"/>
    </source>
</evidence>
<organism evidence="4 5">
    <name type="scientific">marine gamma proteobacterium HTCC2143</name>
    <dbReference type="NCBI Taxonomy" id="247633"/>
    <lineage>
        <taxon>Bacteria</taxon>
        <taxon>Pseudomonadati</taxon>
        <taxon>Pseudomonadota</taxon>
        <taxon>Gammaproteobacteria</taxon>
        <taxon>Cellvibrionales</taxon>
        <taxon>Spongiibacteraceae</taxon>
        <taxon>BD1-7 clade</taxon>
    </lineage>
</organism>
<protein>
    <submittedName>
        <fullName evidence="4">Gluconolactonase (Precursor)</fullName>
    </submittedName>
</protein>
<dbReference type="AlphaFoldDB" id="A0YBM0"/>
<accession>A0YBM0</accession>
<feature type="domain" description="SMP-30/Gluconolactonase/LRE-like region" evidence="3">
    <location>
        <begin position="66"/>
        <end position="329"/>
    </location>
</feature>